<dbReference type="HOGENOM" id="CLU_013430_0_0_9"/>
<keyword evidence="3" id="KW-0813">Transport</keyword>
<evidence type="ECO:0000256" key="2">
    <source>
        <dbReference type="ARBA" id="ARBA00008873"/>
    </source>
</evidence>
<evidence type="ECO:0000256" key="6">
    <source>
        <dbReference type="ARBA" id="ARBA00023065"/>
    </source>
</evidence>
<feature type="transmembrane region" description="Helical" evidence="8">
    <location>
        <begin position="86"/>
        <end position="105"/>
    </location>
</feature>
<dbReference type="AlphaFoldDB" id="G8TVN2"/>
<dbReference type="InterPro" id="IPR027469">
    <property type="entry name" value="Cation_efflux_TMD_sf"/>
</dbReference>
<dbReference type="KEGG" id="sap:Sulac_0098"/>
<keyword evidence="7 8" id="KW-0472">Membrane</keyword>
<protein>
    <submittedName>
        <fullName evidence="11">Cation diffusion facilitator family transporter</fullName>
    </submittedName>
</protein>
<dbReference type="InterPro" id="IPR036837">
    <property type="entry name" value="Cation_efflux_CTD_sf"/>
</dbReference>
<evidence type="ECO:0000256" key="8">
    <source>
        <dbReference type="SAM" id="Phobius"/>
    </source>
</evidence>
<dbReference type="PANTHER" id="PTHR11562:SF17">
    <property type="entry name" value="RE54080P-RELATED"/>
    <property type="match status" value="1"/>
</dbReference>
<reference evidence="12" key="1">
    <citation type="submission" date="2011-12" db="EMBL/GenBank/DDBJ databases">
        <title>The complete genome of chromosome of Sulfobacillus acidophilus DSM 10332.</title>
        <authorList>
            <person name="Lucas S."/>
            <person name="Han J."/>
            <person name="Lapidus A."/>
            <person name="Bruce D."/>
            <person name="Goodwin L."/>
            <person name="Pitluck S."/>
            <person name="Peters L."/>
            <person name="Kyrpides N."/>
            <person name="Mavromatis K."/>
            <person name="Ivanova N."/>
            <person name="Mikhailova N."/>
            <person name="Chertkov O."/>
            <person name="Saunders E."/>
            <person name="Detter J.C."/>
            <person name="Tapia R."/>
            <person name="Han C."/>
            <person name="Land M."/>
            <person name="Hauser L."/>
            <person name="Markowitz V."/>
            <person name="Cheng J.-F."/>
            <person name="Hugenholtz P."/>
            <person name="Woyke T."/>
            <person name="Wu D."/>
            <person name="Pukall R."/>
            <person name="Gehrich-Schroeter G."/>
            <person name="Schneider S."/>
            <person name="Klenk H.-P."/>
            <person name="Eisen J.A."/>
        </authorList>
    </citation>
    <scope>NUCLEOTIDE SEQUENCE [LARGE SCALE GENOMIC DNA]</scope>
    <source>
        <strain evidence="12">ATCC 700253 / DSM 10332 / NAL</strain>
    </source>
</reference>
<comment type="subcellular location">
    <subcellularLocation>
        <location evidence="1">Membrane</location>
        <topology evidence="1">Multi-pass membrane protein</topology>
    </subcellularLocation>
</comment>
<evidence type="ECO:0000256" key="7">
    <source>
        <dbReference type="ARBA" id="ARBA00023136"/>
    </source>
</evidence>
<dbReference type="InterPro" id="IPR027470">
    <property type="entry name" value="Cation_efflux_CTD"/>
</dbReference>
<sequence>MAHHQHAHHLSPERDGRPLMRAIVVTALLIGVKAIGAVWAHSLALWADAAHSLTDLAAMGLSWYAWRLARRPPTERLTFGYGRTEVLAALVNSLALTGLAILLLWESWHRWRQPVTVAPGAMLITAAIALAADIVLVLGFNRQANVNIRSVSLHLASDALGSLAILVGAVLIARTGWTLIDPILTVVIAIFILWGTWGIIAETTSVLLEATPPGIRLSQVIQAIEDVPAVERVHDVHVWSVSQGQNALACHVEIRTGMTLDEGQAVLEAIQAALLPLGIEHMTIQFETASATHHDPGW</sequence>
<organism evidence="11 12">
    <name type="scientific">Sulfobacillus acidophilus (strain ATCC 700253 / DSM 10332 / NAL)</name>
    <dbReference type="NCBI Taxonomy" id="679936"/>
    <lineage>
        <taxon>Bacteria</taxon>
        <taxon>Bacillati</taxon>
        <taxon>Bacillota</taxon>
        <taxon>Clostridia</taxon>
        <taxon>Eubacteriales</taxon>
        <taxon>Clostridiales Family XVII. Incertae Sedis</taxon>
        <taxon>Sulfobacillus</taxon>
    </lineage>
</organism>
<feature type="domain" description="Cation efflux protein cytoplasmic" evidence="10">
    <location>
        <begin position="212"/>
        <end position="287"/>
    </location>
</feature>
<accession>G8TVN2</accession>
<dbReference type="InterPro" id="IPR058533">
    <property type="entry name" value="Cation_efflux_TM"/>
</dbReference>
<dbReference type="Proteomes" id="UP000005439">
    <property type="component" value="Chromosome"/>
</dbReference>
<evidence type="ECO:0000256" key="3">
    <source>
        <dbReference type="ARBA" id="ARBA00022448"/>
    </source>
</evidence>
<keyword evidence="4 8" id="KW-0812">Transmembrane</keyword>
<dbReference type="InterPro" id="IPR050681">
    <property type="entry name" value="CDF/SLC30A"/>
</dbReference>
<dbReference type="GO" id="GO:0005385">
    <property type="term" value="F:zinc ion transmembrane transporter activity"/>
    <property type="evidence" value="ECO:0007669"/>
    <property type="project" value="TreeGrafter"/>
</dbReference>
<proteinExistence type="inferred from homology"/>
<dbReference type="PATRIC" id="fig|679936.5.peg.104"/>
<dbReference type="Gene3D" id="3.30.70.1350">
    <property type="entry name" value="Cation efflux protein, cytoplasmic domain"/>
    <property type="match status" value="1"/>
</dbReference>
<feature type="transmembrane region" description="Helical" evidence="8">
    <location>
        <begin position="152"/>
        <end position="173"/>
    </location>
</feature>
<evidence type="ECO:0000259" key="10">
    <source>
        <dbReference type="Pfam" id="PF16916"/>
    </source>
</evidence>
<evidence type="ECO:0000259" key="9">
    <source>
        <dbReference type="Pfam" id="PF01545"/>
    </source>
</evidence>
<gene>
    <name evidence="11" type="ordered locus">Sulac_0098</name>
</gene>
<evidence type="ECO:0000256" key="5">
    <source>
        <dbReference type="ARBA" id="ARBA00022989"/>
    </source>
</evidence>
<name>G8TVN2_SULAD</name>
<evidence type="ECO:0000256" key="4">
    <source>
        <dbReference type="ARBA" id="ARBA00022692"/>
    </source>
</evidence>
<dbReference type="Pfam" id="PF01545">
    <property type="entry name" value="Cation_efflux"/>
    <property type="match status" value="1"/>
</dbReference>
<dbReference type="NCBIfam" id="TIGR01297">
    <property type="entry name" value="CDF"/>
    <property type="match status" value="1"/>
</dbReference>
<feature type="transmembrane region" description="Helical" evidence="8">
    <location>
        <begin position="117"/>
        <end position="140"/>
    </location>
</feature>
<keyword evidence="5 8" id="KW-1133">Transmembrane helix</keyword>
<dbReference type="SUPFAM" id="SSF160240">
    <property type="entry name" value="Cation efflux protein cytoplasmic domain-like"/>
    <property type="match status" value="1"/>
</dbReference>
<keyword evidence="12" id="KW-1185">Reference proteome</keyword>
<dbReference type="GO" id="GO:0005886">
    <property type="term" value="C:plasma membrane"/>
    <property type="evidence" value="ECO:0007669"/>
    <property type="project" value="TreeGrafter"/>
</dbReference>
<feature type="transmembrane region" description="Helical" evidence="8">
    <location>
        <begin position="179"/>
        <end position="200"/>
    </location>
</feature>
<reference evidence="11 12" key="2">
    <citation type="journal article" date="2012" name="Stand. Genomic Sci.">
        <title>Complete genome sequence of the moderately thermophilic mineral-sulfide-oxidizing firmicute Sulfobacillus acidophilus type strain (NAL(T)).</title>
        <authorList>
            <person name="Anderson I."/>
            <person name="Chertkov O."/>
            <person name="Chen A."/>
            <person name="Saunders E."/>
            <person name="Lapidus A."/>
            <person name="Nolan M."/>
            <person name="Lucas S."/>
            <person name="Hammon N."/>
            <person name="Deshpande S."/>
            <person name="Cheng J.F."/>
            <person name="Han C."/>
            <person name="Tapia R."/>
            <person name="Goodwin L.A."/>
            <person name="Pitluck S."/>
            <person name="Liolios K."/>
            <person name="Pagani I."/>
            <person name="Ivanova N."/>
            <person name="Mikhailova N."/>
            <person name="Pati A."/>
            <person name="Palaniappan K."/>
            <person name="Land M."/>
            <person name="Pan C."/>
            <person name="Rohde M."/>
            <person name="Pukall R."/>
            <person name="Goker M."/>
            <person name="Detter J.C."/>
            <person name="Woyke T."/>
            <person name="Bristow J."/>
            <person name="Eisen J.A."/>
            <person name="Markowitz V."/>
            <person name="Hugenholtz P."/>
            <person name="Kyrpides N.C."/>
            <person name="Klenk H.P."/>
            <person name="Mavromatis K."/>
        </authorList>
    </citation>
    <scope>NUCLEOTIDE SEQUENCE [LARGE SCALE GENOMIC DNA]</scope>
    <source>
        <strain evidence="12">ATCC 700253 / DSM 10332 / NAL</strain>
    </source>
</reference>
<comment type="similarity">
    <text evidence="2">Belongs to the cation diffusion facilitator (CDF) transporter (TC 2.A.4) family. SLC30A subfamily.</text>
</comment>
<dbReference type="Gene3D" id="1.20.1510.10">
    <property type="entry name" value="Cation efflux protein transmembrane domain"/>
    <property type="match status" value="1"/>
</dbReference>
<keyword evidence="6" id="KW-0406">Ion transport</keyword>
<feature type="domain" description="Cation efflux protein transmembrane" evidence="9">
    <location>
        <begin position="20"/>
        <end position="208"/>
    </location>
</feature>
<evidence type="ECO:0000313" key="11">
    <source>
        <dbReference type="EMBL" id="AEW03671.1"/>
    </source>
</evidence>
<feature type="transmembrane region" description="Helical" evidence="8">
    <location>
        <begin position="45"/>
        <end position="66"/>
    </location>
</feature>
<evidence type="ECO:0000313" key="12">
    <source>
        <dbReference type="Proteomes" id="UP000005439"/>
    </source>
</evidence>
<dbReference type="EMBL" id="CP003179">
    <property type="protein sequence ID" value="AEW03671.1"/>
    <property type="molecule type" value="Genomic_DNA"/>
</dbReference>
<dbReference type="SUPFAM" id="SSF161111">
    <property type="entry name" value="Cation efflux protein transmembrane domain-like"/>
    <property type="match status" value="1"/>
</dbReference>
<dbReference type="InterPro" id="IPR002524">
    <property type="entry name" value="Cation_efflux"/>
</dbReference>
<dbReference type="STRING" id="679936.Sulac_0098"/>
<evidence type="ECO:0000256" key="1">
    <source>
        <dbReference type="ARBA" id="ARBA00004141"/>
    </source>
</evidence>
<dbReference type="Pfam" id="PF16916">
    <property type="entry name" value="ZT_dimer"/>
    <property type="match status" value="1"/>
</dbReference>
<feature type="transmembrane region" description="Helical" evidence="8">
    <location>
        <begin position="20"/>
        <end position="39"/>
    </location>
</feature>
<dbReference type="PANTHER" id="PTHR11562">
    <property type="entry name" value="CATION EFFLUX PROTEIN/ ZINC TRANSPORTER"/>
    <property type="match status" value="1"/>
</dbReference>